<evidence type="ECO:0000256" key="1">
    <source>
        <dbReference type="SAM" id="SignalP"/>
    </source>
</evidence>
<evidence type="ECO:0008006" key="4">
    <source>
        <dbReference type="Google" id="ProtNLM"/>
    </source>
</evidence>
<keyword evidence="1" id="KW-0732">Signal</keyword>
<reference evidence="2 3" key="1">
    <citation type="submission" date="2017-09" db="EMBL/GenBank/DDBJ databases">
        <title>Complete genome sequence of Verrucomicrobial strain HZ-65, isolated from freshwater.</title>
        <authorList>
            <person name="Choi A."/>
        </authorList>
    </citation>
    <scope>NUCLEOTIDE SEQUENCE [LARGE SCALE GENOMIC DNA]</scope>
    <source>
        <strain evidence="2 3">HZ-65</strain>
    </source>
</reference>
<dbReference type="OrthoDB" id="9822003at2"/>
<keyword evidence="3" id="KW-1185">Reference proteome</keyword>
<dbReference type="RefSeq" id="WP_096055972.1">
    <property type="nucleotide sequence ID" value="NZ_CP023344.1"/>
</dbReference>
<sequence>MKSFGVLLVLASPLSLLAQPASSAALEALGRQDLTGQGTFHRIGLMRLQEDTVAVLGKIKERVSGQVRANTMLFASDNIFNTPDAEVADQQLAEFIGASVKVKFLEELTLNTSYDFAFFRHNDDANSGSDFDTRTFRQQLNYETSILAGKVAVGIPLTWQHSQVFAAGENDALAKTWTYGSGVELTWFRSSRVLPTFSYNYFLSDPKIGAGKHKHDFNLGVTFIPLTGTRLFISPSVQYSHEDFKKSERTDDAWTPTLAVSWGPLSFFAIDAVASYTDSRSSNAAAEFEALTGTLFARLFWKW</sequence>
<gene>
    <name evidence="2" type="ORF">CMV30_10445</name>
</gene>
<feature type="signal peptide" evidence="1">
    <location>
        <begin position="1"/>
        <end position="18"/>
    </location>
</feature>
<evidence type="ECO:0000313" key="2">
    <source>
        <dbReference type="EMBL" id="ATC64340.1"/>
    </source>
</evidence>
<dbReference type="EMBL" id="CP023344">
    <property type="protein sequence ID" value="ATC64340.1"/>
    <property type="molecule type" value="Genomic_DNA"/>
</dbReference>
<dbReference type="KEGG" id="vbh:CMV30_10445"/>
<evidence type="ECO:0000313" key="3">
    <source>
        <dbReference type="Proteomes" id="UP000217265"/>
    </source>
</evidence>
<dbReference type="AlphaFoldDB" id="A0A290QAX2"/>
<name>A0A290QAX2_9BACT</name>
<dbReference type="Proteomes" id="UP000217265">
    <property type="component" value="Chromosome"/>
</dbReference>
<protein>
    <recommendedName>
        <fullName evidence="4">Transporter</fullName>
    </recommendedName>
</protein>
<accession>A0A290QAX2</accession>
<feature type="chain" id="PRO_5012335193" description="Transporter" evidence="1">
    <location>
        <begin position="19"/>
        <end position="303"/>
    </location>
</feature>
<proteinExistence type="predicted"/>
<organism evidence="2 3">
    <name type="scientific">Nibricoccus aquaticus</name>
    <dbReference type="NCBI Taxonomy" id="2576891"/>
    <lineage>
        <taxon>Bacteria</taxon>
        <taxon>Pseudomonadati</taxon>
        <taxon>Verrucomicrobiota</taxon>
        <taxon>Opitutia</taxon>
        <taxon>Opitutales</taxon>
        <taxon>Opitutaceae</taxon>
        <taxon>Nibricoccus</taxon>
    </lineage>
</organism>